<protein>
    <submittedName>
        <fullName evidence="2">HEAT repeat domain-containing protein</fullName>
    </submittedName>
</protein>
<dbReference type="Gene3D" id="1.25.10.10">
    <property type="entry name" value="Leucine-rich Repeat Variant"/>
    <property type="match status" value="1"/>
</dbReference>
<accession>A0A853HZV6</accession>
<dbReference type="InterPro" id="IPR011989">
    <property type="entry name" value="ARM-like"/>
</dbReference>
<evidence type="ECO:0000256" key="1">
    <source>
        <dbReference type="SAM" id="MobiDB-lite"/>
    </source>
</evidence>
<dbReference type="EMBL" id="JACCKB010000016">
    <property type="protein sequence ID" value="NYZ66713.1"/>
    <property type="molecule type" value="Genomic_DNA"/>
</dbReference>
<name>A0A853HZV6_9GAMM</name>
<gene>
    <name evidence="2" type="ORF">H0A36_11895</name>
</gene>
<dbReference type="SUPFAM" id="SSF48371">
    <property type="entry name" value="ARM repeat"/>
    <property type="match status" value="1"/>
</dbReference>
<sequence>MDVTGLINQTEQQLKKQLAISICISSLVSGVIGYSLGQYNTETTVDTQIAATEQSSQEQPAVKDNPFTVSPQPDSQTLAIDDEAANQQNAPGNSSEVVKTRPEQAIIDLFAKLESLADHPTPFAEGLQQQLEAKLLQEIQQNPAALKWAIAKFRSNLNEVPGQMLGVLLGTIQDPEVEELSLELTGSTVKSEKVAGLELMSRLGIFQEKQRDKILNVINSETDPEVLGAAIFAMQKHPTSPDDSQLIMDSFQSLSQHPNPELRRRSLIAIADWASSTNQLQPVVTALSDSSVDVRAGAAFALARSRFVNESATSALISTLQDNEEDWAVRELAWQALAEIPMSKEQYQTFKEFDDQRAVMFEAKDYSPGANTDVMAP</sequence>
<dbReference type="Proteomes" id="UP000569732">
    <property type="component" value="Unassembled WGS sequence"/>
</dbReference>
<comment type="caution">
    <text evidence="2">The sequence shown here is derived from an EMBL/GenBank/DDBJ whole genome shotgun (WGS) entry which is preliminary data.</text>
</comment>
<evidence type="ECO:0000313" key="2">
    <source>
        <dbReference type="EMBL" id="NYZ66713.1"/>
    </source>
</evidence>
<proteinExistence type="predicted"/>
<reference evidence="2 3" key="1">
    <citation type="submission" date="2020-07" db="EMBL/GenBank/DDBJ databases">
        <title>Endozoicomonas sp. nov., isolated from sediment.</title>
        <authorList>
            <person name="Gu T."/>
        </authorList>
    </citation>
    <scope>NUCLEOTIDE SEQUENCE [LARGE SCALE GENOMIC DNA]</scope>
    <source>
        <strain evidence="2 3">SM1973</strain>
    </source>
</reference>
<dbReference type="RefSeq" id="WP_180568738.1">
    <property type="nucleotide sequence ID" value="NZ_JACCKB010000016.1"/>
</dbReference>
<dbReference type="InterPro" id="IPR016024">
    <property type="entry name" value="ARM-type_fold"/>
</dbReference>
<organism evidence="2 3">
    <name type="scientific">Spartinivicinus marinus</name>
    <dbReference type="NCBI Taxonomy" id="2994442"/>
    <lineage>
        <taxon>Bacteria</taxon>
        <taxon>Pseudomonadati</taxon>
        <taxon>Pseudomonadota</taxon>
        <taxon>Gammaproteobacteria</taxon>
        <taxon>Oceanospirillales</taxon>
        <taxon>Zooshikellaceae</taxon>
        <taxon>Spartinivicinus</taxon>
    </lineage>
</organism>
<keyword evidence="3" id="KW-1185">Reference proteome</keyword>
<dbReference type="AlphaFoldDB" id="A0A853HZV6"/>
<dbReference type="Pfam" id="PF13646">
    <property type="entry name" value="HEAT_2"/>
    <property type="match status" value="1"/>
</dbReference>
<evidence type="ECO:0000313" key="3">
    <source>
        <dbReference type="Proteomes" id="UP000569732"/>
    </source>
</evidence>
<feature type="region of interest" description="Disordered" evidence="1">
    <location>
        <begin position="52"/>
        <end position="75"/>
    </location>
</feature>